<dbReference type="Proteomes" id="UP000022910">
    <property type="component" value="Unassembled WGS sequence"/>
</dbReference>
<dbReference type="HOGENOM" id="CLU_049485_1_0_1"/>
<protein>
    <recommendedName>
        <fullName evidence="1">DUF8211 domain-containing protein</fullName>
    </recommendedName>
</protein>
<evidence type="ECO:0000313" key="2">
    <source>
        <dbReference type="EMBL" id="EXX73242.1"/>
    </source>
</evidence>
<feature type="domain" description="DUF8211" evidence="1">
    <location>
        <begin position="42"/>
        <end position="176"/>
    </location>
</feature>
<organism evidence="2 3">
    <name type="scientific">Rhizophagus irregularis (strain DAOM 197198w)</name>
    <name type="common">Glomus intraradices</name>
    <dbReference type="NCBI Taxonomy" id="1432141"/>
    <lineage>
        <taxon>Eukaryota</taxon>
        <taxon>Fungi</taxon>
        <taxon>Fungi incertae sedis</taxon>
        <taxon>Mucoromycota</taxon>
        <taxon>Glomeromycotina</taxon>
        <taxon>Glomeromycetes</taxon>
        <taxon>Glomerales</taxon>
        <taxon>Glomeraceae</taxon>
        <taxon>Rhizophagus</taxon>
    </lineage>
</organism>
<dbReference type="AlphaFoldDB" id="A0A015JUJ3"/>
<dbReference type="OrthoDB" id="2463628at2759"/>
<dbReference type="Pfam" id="PF26638">
    <property type="entry name" value="DUF8211"/>
    <property type="match status" value="1"/>
</dbReference>
<name>A0A015JUJ3_RHIIW</name>
<dbReference type="EMBL" id="JEMT01014797">
    <property type="protein sequence ID" value="EXX73242.1"/>
    <property type="molecule type" value="Genomic_DNA"/>
</dbReference>
<sequence length="245" mass="28704">MSNHRRACVTHQKKIFHQLHLKSLSLKNNNNNISPTNNKITHANNLFSAWNTLQEKRVYSKRLGIEYTFKYQANGSKNVLLHGNHFMYRKRLDNFKHNYSHNPRMRKRQETRFKRHCRRIFRTNKSNPITSLDDRLVAGKRYHFLFLQSQFVNKPIKHLKYNKKSYLPNPQDYKFRVPFFSFSSSTRGRIICNVVENTSTIDDSATGSLSTVPETDTNLESSATSSFLTVNNFDPLPSTVTIPYV</sequence>
<evidence type="ECO:0000259" key="1">
    <source>
        <dbReference type="Pfam" id="PF26638"/>
    </source>
</evidence>
<evidence type="ECO:0000313" key="3">
    <source>
        <dbReference type="Proteomes" id="UP000022910"/>
    </source>
</evidence>
<proteinExistence type="predicted"/>
<accession>A0A015JUJ3</accession>
<dbReference type="InterPro" id="IPR058524">
    <property type="entry name" value="DUF8211"/>
</dbReference>
<gene>
    <name evidence="2" type="ORF">RirG_061940</name>
</gene>
<keyword evidence="3" id="KW-1185">Reference proteome</keyword>
<reference evidence="2 3" key="1">
    <citation type="submission" date="2014-02" db="EMBL/GenBank/DDBJ databases">
        <title>Single nucleus genome sequencing reveals high similarity among nuclei of an endomycorrhizal fungus.</title>
        <authorList>
            <person name="Lin K."/>
            <person name="Geurts R."/>
            <person name="Zhang Z."/>
            <person name="Limpens E."/>
            <person name="Saunders D.G."/>
            <person name="Mu D."/>
            <person name="Pang E."/>
            <person name="Cao H."/>
            <person name="Cha H."/>
            <person name="Lin T."/>
            <person name="Zhou Q."/>
            <person name="Shang Y."/>
            <person name="Li Y."/>
            <person name="Ivanov S."/>
            <person name="Sharma T."/>
            <person name="Velzen R.V."/>
            <person name="Ruijter N.D."/>
            <person name="Aanen D.K."/>
            <person name="Win J."/>
            <person name="Kamoun S."/>
            <person name="Bisseling T."/>
            <person name="Huang S."/>
        </authorList>
    </citation>
    <scope>NUCLEOTIDE SEQUENCE [LARGE SCALE GENOMIC DNA]</scope>
    <source>
        <strain evidence="3">DAOM197198w</strain>
    </source>
</reference>
<comment type="caution">
    <text evidence="2">The sequence shown here is derived from an EMBL/GenBank/DDBJ whole genome shotgun (WGS) entry which is preliminary data.</text>
</comment>